<dbReference type="Proteomes" id="UP000324517">
    <property type="component" value="Unassembled WGS sequence"/>
</dbReference>
<dbReference type="SUPFAM" id="SSF52540">
    <property type="entry name" value="P-loop containing nucleoside triphosphate hydrolases"/>
    <property type="match status" value="1"/>
</dbReference>
<dbReference type="GO" id="GO:0003746">
    <property type="term" value="F:translation elongation factor activity"/>
    <property type="evidence" value="ECO:0007669"/>
    <property type="project" value="UniProtKB-KW"/>
</dbReference>
<gene>
    <name evidence="10" type="primary">selB</name>
    <name evidence="10" type="ORF">FZC75_07855</name>
</gene>
<dbReference type="InterPro" id="IPR000795">
    <property type="entry name" value="T_Tr_GTP-bd_dom"/>
</dbReference>
<keyword evidence="4" id="KW-0547">Nucleotide-binding</keyword>
<dbReference type="NCBIfam" id="TIGR00475">
    <property type="entry name" value="selB"/>
    <property type="match status" value="1"/>
</dbReference>
<dbReference type="GO" id="GO:0005525">
    <property type="term" value="F:GTP binding"/>
    <property type="evidence" value="ECO:0007669"/>
    <property type="project" value="UniProtKB-KW"/>
</dbReference>
<dbReference type="CDD" id="cd15491">
    <property type="entry name" value="selB_III"/>
    <property type="match status" value="1"/>
</dbReference>
<dbReference type="Gene3D" id="2.40.30.10">
    <property type="entry name" value="Translation factors"/>
    <property type="match status" value="1"/>
</dbReference>
<evidence type="ECO:0000313" key="10">
    <source>
        <dbReference type="EMBL" id="TYS72971.1"/>
    </source>
</evidence>
<dbReference type="CDD" id="cd04171">
    <property type="entry name" value="SelB"/>
    <property type="match status" value="1"/>
</dbReference>
<evidence type="ECO:0000256" key="5">
    <source>
        <dbReference type="ARBA" id="ARBA00022917"/>
    </source>
</evidence>
<dbReference type="InterPro" id="IPR036388">
    <property type="entry name" value="WH-like_DNA-bd_sf"/>
</dbReference>
<dbReference type="InterPro" id="IPR027417">
    <property type="entry name" value="P-loop_NTPase"/>
</dbReference>
<dbReference type="Pfam" id="PF03144">
    <property type="entry name" value="GTP_EFTU_D2"/>
    <property type="match status" value="1"/>
</dbReference>
<dbReference type="InterPro" id="IPR009001">
    <property type="entry name" value="Transl_elong_EF1A/Init_IF2_C"/>
</dbReference>
<dbReference type="PRINTS" id="PR00315">
    <property type="entry name" value="ELONGATNFCT"/>
</dbReference>
<dbReference type="InterPro" id="IPR036390">
    <property type="entry name" value="WH_DNA-bd_sf"/>
</dbReference>
<comment type="subcellular location">
    <subcellularLocation>
        <location evidence="1">Cytoplasm</location>
    </subcellularLocation>
</comment>
<dbReference type="InterPro" id="IPR004535">
    <property type="entry name" value="Transl_elong_SelB"/>
</dbReference>
<accession>A0A5D4TDR4</accession>
<evidence type="ECO:0000256" key="7">
    <source>
        <dbReference type="ARBA" id="ARBA00025526"/>
    </source>
</evidence>
<dbReference type="Gene3D" id="1.10.10.2770">
    <property type="match status" value="1"/>
</dbReference>
<dbReference type="NCBIfam" id="TIGR00231">
    <property type="entry name" value="small_GTP"/>
    <property type="match status" value="1"/>
</dbReference>
<dbReference type="GO" id="GO:0001514">
    <property type="term" value="P:selenocysteine incorporation"/>
    <property type="evidence" value="ECO:0007669"/>
    <property type="project" value="InterPro"/>
</dbReference>
<dbReference type="InterPro" id="IPR057335">
    <property type="entry name" value="Beta-barrel_SelB"/>
</dbReference>
<evidence type="ECO:0000256" key="2">
    <source>
        <dbReference type="ARBA" id="ARBA00015953"/>
    </source>
</evidence>
<dbReference type="InterPro" id="IPR050055">
    <property type="entry name" value="EF-Tu_GTPase"/>
</dbReference>
<dbReference type="GO" id="GO:0005829">
    <property type="term" value="C:cytosol"/>
    <property type="evidence" value="ECO:0007669"/>
    <property type="project" value="TreeGrafter"/>
</dbReference>
<dbReference type="EMBL" id="VTET01000003">
    <property type="protein sequence ID" value="TYS72971.1"/>
    <property type="molecule type" value="Genomic_DNA"/>
</dbReference>
<proteinExistence type="predicted"/>
<comment type="caution">
    <text evidence="10">The sequence shown here is derived from an EMBL/GenBank/DDBJ whole genome shotgun (WGS) entry which is preliminary data.</text>
</comment>
<evidence type="ECO:0000256" key="8">
    <source>
        <dbReference type="ARBA" id="ARBA00031615"/>
    </source>
</evidence>
<dbReference type="OrthoDB" id="9804504at2"/>
<dbReference type="Pfam" id="PF25461">
    <property type="entry name" value="Beta-barrel_SelB"/>
    <property type="match status" value="1"/>
</dbReference>
<sequence>MINKHYTIGMAGHIDHGKTTLTKALTGVDTDRLKEEKERQISIELGYAPLEMEDGSLLSIIDVPGHERFIRQMIAGVSGIDLVILVVAADEGVMPQTKEHLEIVKFLQIQKGIIAITKKDKVEEELLDLVQEEIMDELEGSVFHHAPVVFLDSTKNIGIENLKETIRGQLQNIQHKQETGDFRLPIDQVFTIKGQGTVVRGTILEGIVQTEDELQILPAGVPVKARQLQVHNKMVNKAKAGQRVAVNLPNISAEDITRGDVLVLSQTYETTDTIDVSLKFIKKLQYPIKQRSVVKVHIGTAEVMGKIIFFDRNEYQDSNEDVLCQLRLEQKITVKRGDKFIVRRPTPVETVGGGWVIQAKGSKYKFGENTIRTLQKVKEGSPEERVAQALRNNKLLEPKDIQEETGLSKMELNSLLEVGKLIKIKEKYYTSSENIKATSHQVTSYIHAFHEANPLKAGVAKAELLSNFSPKNLVEHVLQTLQDDGKIMRDESVLYDAGFEPHFPPSWKKRMEQVVTGIEGDALTPKPYEQYGREAGLPEKELRDLQHYLIRQKKMYELDEKHLVSVKSIENSVSKLKKKYSKEIELSGVKEELGLSRKYLIPYMELLDALQITKREDSVRYWLK</sequence>
<dbReference type="InterPro" id="IPR009000">
    <property type="entry name" value="Transl_B-barrel_sf"/>
</dbReference>
<dbReference type="Gene3D" id="3.40.50.300">
    <property type="entry name" value="P-loop containing nucleotide triphosphate hydrolases"/>
    <property type="match status" value="1"/>
</dbReference>
<dbReference type="SUPFAM" id="SSF46785">
    <property type="entry name" value="Winged helix' DNA-binding domain"/>
    <property type="match status" value="2"/>
</dbReference>
<dbReference type="PANTHER" id="PTHR43721:SF22">
    <property type="entry name" value="ELONGATION FACTOR TU, MITOCHONDRIAL"/>
    <property type="match status" value="1"/>
</dbReference>
<dbReference type="PANTHER" id="PTHR43721">
    <property type="entry name" value="ELONGATION FACTOR TU-RELATED"/>
    <property type="match status" value="1"/>
</dbReference>
<name>A0A5D4TDR4_9BACI</name>
<evidence type="ECO:0000256" key="1">
    <source>
        <dbReference type="ARBA" id="ARBA00004496"/>
    </source>
</evidence>
<dbReference type="InterPro" id="IPR004161">
    <property type="entry name" value="EFTu-like_2"/>
</dbReference>
<dbReference type="SUPFAM" id="SSF50447">
    <property type="entry name" value="Translation proteins"/>
    <property type="match status" value="1"/>
</dbReference>
<dbReference type="Gene3D" id="1.10.10.10">
    <property type="entry name" value="Winged helix-like DNA-binding domain superfamily/Winged helix DNA-binding domain"/>
    <property type="match status" value="1"/>
</dbReference>
<dbReference type="InterPro" id="IPR015190">
    <property type="entry name" value="Elong_fac_SelB-wing-hlx_typ-2"/>
</dbReference>
<dbReference type="Pfam" id="PF09106">
    <property type="entry name" value="WHD_2nd_SelB"/>
    <property type="match status" value="1"/>
</dbReference>
<evidence type="ECO:0000256" key="4">
    <source>
        <dbReference type="ARBA" id="ARBA00022741"/>
    </source>
</evidence>
<dbReference type="InterPro" id="IPR015191">
    <property type="entry name" value="SelB_WHD4"/>
</dbReference>
<evidence type="ECO:0000256" key="3">
    <source>
        <dbReference type="ARBA" id="ARBA00022490"/>
    </source>
</evidence>
<reference evidence="10 11" key="1">
    <citation type="submission" date="2019-08" db="EMBL/GenBank/DDBJ databases">
        <title>Bacillus genomes from the desert of Cuatro Cienegas, Coahuila.</title>
        <authorList>
            <person name="Olmedo-Alvarez G."/>
        </authorList>
    </citation>
    <scope>NUCLEOTIDE SEQUENCE [LARGE SCALE GENOMIC DNA]</scope>
    <source>
        <strain evidence="10 11">CH98b_3T</strain>
    </source>
</reference>
<dbReference type="SUPFAM" id="SSF50465">
    <property type="entry name" value="EF-Tu/eEF-1alpha/eIF2-gamma C-terminal domain"/>
    <property type="match status" value="1"/>
</dbReference>
<dbReference type="Pfam" id="PF00009">
    <property type="entry name" value="GTP_EFTU"/>
    <property type="match status" value="1"/>
</dbReference>
<evidence type="ECO:0000313" key="11">
    <source>
        <dbReference type="Proteomes" id="UP000324517"/>
    </source>
</evidence>
<dbReference type="GO" id="GO:0003924">
    <property type="term" value="F:GTPase activity"/>
    <property type="evidence" value="ECO:0007669"/>
    <property type="project" value="InterPro"/>
</dbReference>
<dbReference type="AlphaFoldDB" id="A0A5D4TDR4"/>
<dbReference type="GO" id="GO:0003723">
    <property type="term" value="F:RNA binding"/>
    <property type="evidence" value="ECO:0007669"/>
    <property type="project" value="InterPro"/>
</dbReference>
<keyword evidence="6" id="KW-0342">GTP-binding</keyword>
<feature type="domain" description="Tr-type G" evidence="9">
    <location>
        <begin position="3"/>
        <end position="175"/>
    </location>
</feature>
<keyword evidence="10" id="KW-0251">Elongation factor</keyword>
<dbReference type="Pfam" id="PF09107">
    <property type="entry name" value="WHD_3rd_SelB"/>
    <property type="match status" value="1"/>
</dbReference>
<organism evidence="10 11">
    <name type="scientific">Sutcliffiella horikoshii</name>
    <dbReference type="NCBI Taxonomy" id="79883"/>
    <lineage>
        <taxon>Bacteria</taxon>
        <taxon>Bacillati</taxon>
        <taxon>Bacillota</taxon>
        <taxon>Bacilli</taxon>
        <taxon>Bacillales</taxon>
        <taxon>Bacillaceae</taxon>
        <taxon>Sutcliffiella</taxon>
    </lineage>
</organism>
<keyword evidence="5" id="KW-0648">Protein biosynthesis</keyword>
<dbReference type="InterPro" id="IPR005225">
    <property type="entry name" value="Small_GTP-bd"/>
</dbReference>
<protein>
    <recommendedName>
        <fullName evidence="2">Selenocysteine-specific elongation factor</fullName>
    </recommendedName>
    <alternativeName>
        <fullName evidence="8">SelB translation factor</fullName>
    </alternativeName>
</protein>
<dbReference type="CDD" id="cd03696">
    <property type="entry name" value="SelB_II"/>
    <property type="match status" value="1"/>
</dbReference>
<keyword evidence="3" id="KW-0963">Cytoplasm</keyword>
<evidence type="ECO:0000256" key="6">
    <source>
        <dbReference type="ARBA" id="ARBA00023134"/>
    </source>
</evidence>
<evidence type="ECO:0000259" key="9">
    <source>
        <dbReference type="PROSITE" id="PS51722"/>
    </source>
</evidence>
<dbReference type="PROSITE" id="PS51722">
    <property type="entry name" value="G_TR_2"/>
    <property type="match status" value="1"/>
</dbReference>
<comment type="function">
    <text evidence="7">Translation factor necessary for the incorporation of selenocysteine into proteins. It probably replaces EF-Tu for the insertion of selenocysteine directed by the UGA codon. SelB binds GTP and GDP.</text>
</comment>